<reference evidence="1" key="1">
    <citation type="submission" date="2023-10" db="EMBL/GenBank/DDBJ databases">
        <authorList>
            <person name="Chen Y."/>
            <person name="Shah S."/>
            <person name="Dougan E. K."/>
            <person name="Thang M."/>
            <person name="Chan C."/>
        </authorList>
    </citation>
    <scope>NUCLEOTIDE SEQUENCE [LARGE SCALE GENOMIC DNA]</scope>
</reference>
<name>A0ABN9T7F0_9DINO</name>
<comment type="caution">
    <text evidence="1">The sequence shown here is derived from an EMBL/GenBank/DDBJ whole genome shotgun (WGS) entry which is preliminary data.</text>
</comment>
<dbReference type="Proteomes" id="UP001189429">
    <property type="component" value="Unassembled WGS sequence"/>
</dbReference>
<evidence type="ECO:0000313" key="2">
    <source>
        <dbReference type="Proteomes" id="UP001189429"/>
    </source>
</evidence>
<protein>
    <submittedName>
        <fullName evidence="1">Uncharacterized protein</fullName>
    </submittedName>
</protein>
<keyword evidence="2" id="KW-1185">Reference proteome</keyword>
<gene>
    <name evidence="1" type="ORF">PCOR1329_LOCUS36265</name>
</gene>
<feature type="non-terminal residue" evidence="1">
    <location>
        <position position="1"/>
    </location>
</feature>
<organism evidence="1 2">
    <name type="scientific">Prorocentrum cordatum</name>
    <dbReference type="NCBI Taxonomy" id="2364126"/>
    <lineage>
        <taxon>Eukaryota</taxon>
        <taxon>Sar</taxon>
        <taxon>Alveolata</taxon>
        <taxon>Dinophyceae</taxon>
        <taxon>Prorocentrales</taxon>
        <taxon>Prorocentraceae</taxon>
        <taxon>Prorocentrum</taxon>
    </lineage>
</organism>
<dbReference type="EMBL" id="CAUYUJ010014414">
    <property type="protein sequence ID" value="CAK0840941.1"/>
    <property type="molecule type" value="Genomic_DNA"/>
</dbReference>
<evidence type="ECO:0000313" key="1">
    <source>
        <dbReference type="EMBL" id="CAK0840941.1"/>
    </source>
</evidence>
<proteinExistence type="predicted"/>
<sequence length="218" mass="22479">IDAVSETFARADAARTYRKGVWRIVQVAASSAVIGGKGSEVVRAAGPTTPSTRECVAPYEMGGCAFSAQVLAGWSRATASSPMRLAQWELDPAASATVVLFYLPLGLGSDAQLRRWESEFPEASRSSGPTISGTFDVSKKAPVLLSIAGGWNGGGPSGAPKDAALKAGYGLRAAIVPGIAAVGSERQMAFFIKAVGPEGILRANAAKFESFVASVRTA</sequence>
<accession>A0ABN9T7F0</accession>